<protein>
    <recommendedName>
        <fullName evidence="4">Cyclase</fullName>
    </recommendedName>
</protein>
<dbReference type="Proteomes" id="UP000799640">
    <property type="component" value="Unassembled WGS sequence"/>
</dbReference>
<sequence>MSTMKFNPNGLLSDFPKRAELPSIPGTPPGAAWFWGKDDERGRLNLLTPERLQQTTRENVRDGTVISMDLPLTFPSPPLFGRAAFEHKILKLGVGGYDETYLLNPQSGSQWDGFRHVAEPETLQFYNGVTIDEIDARKEDGSLASTRCGAGAWAKEGIVGRAVLLDVYGHLDEQIDAFTTRPITLKEVQSTAAAQGVEFRIGDILLIRTGWIAQYRAMSQEKREALANIKGVYDYEFAGLEQSPEMLDFLHDNYFAAAAADCIALEAWPPGKENVLHAHMLPRWGMPIGELFDLEGVVEKCHREGRWTFLLSAAPDAVPGSIGSKANALAIF</sequence>
<evidence type="ECO:0000256" key="1">
    <source>
        <dbReference type="ARBA" id="ARBA00007865"/>
    </source>
</evidence>
<evidence type="ECO:0000313" key="2">
    <source>
        <dbReference type="EMBL" id="KAF2399759.1"/>
    </source>
</evidence>
<reference evidence="2" key="1">
    <citation type="journal article" date="2020" name="Stud. Mycol.">
        <title>101 Dothideomycetes genomes: a test case for predicting lifestyles and emergence of pathogens.</title>
        <authorList>
            <person name="Haridas S."/>
            <person name="Albert R."/>
            <person name="Binder M."/>
            <person name="Bloem J."/>
            <person name="Labutti K."/>
            <person name="Salamov A."/>
            <person name="Andreopoulos B."/>
            <person name="Baker S."/>
            <person name="Barry K."/>
            <person name="Bills G."/>
            <person name="Bluhm B."/>
            <person name="Cannon C."/>
            <person name="Castanera R."/>
            <person name="Culley D."/>
            <person name="Daum C."/>
            <person name="Ezra D."/>
            <person name="Gonzalez J."/>
            <person name="Henrissat B."/>
            <person name="Kuo A."/>
            <person name="Liang C."/>
            <person name="Lipzen A."/>
            <person name="Lutzoni F."/>
            <person name="Magnuson J."/>
            <person name="Mondo S."/>
            <person name="Nolan M."/>
            <person name="Ohm R."/>
            <person name="Pangilinan J."/>
            <person name="Park H.-J."/>
            <person name="Ramirez L."/>
            <person name="Alfaro M."/>
            <person name="Sun H."/>
            <person name="Tritt A."/>
            <person name="Yoshinaga Y."/>
            <person name="Zwiers L.-H."/>
            <person name="Turgeon B."/>
            <person name="Goodwin S."/>
            <person name="Spatafora J."/>
            <person name="Crous P."/>
            <person name="Grigoriev I."/>
        </authorList>
    </citation>
    <scope>NUCLEOTIDE SEQUENCE</scope>
    <source>
        <strain evidence="2">CBS 262.69</strain>
    </source>
</reference>
<gene>
    <name evidence="2" type="ORF">EJ06DRAFT_33873</name>
</gene>
<dbReference type="GO" id="GO:0004061">
    <property type="term" value="F:arylformamidase activity"/>
    <property type="evidence" value="ECO:0007669"/>
    <property type="project" value="InterPro"/>
</dbReference>
<dbReference type="PANTHER" id="PTHR34861">
    <property type="match status" value="1"/>
</dbReference>
<dbReference type="AlphaFoldDB" id="A0A6G1HVA8"/>
<dbReference type="Gene3D" id="3.50.30.50">
    <property type="entry name" value="Putative cyclase"/>
    <property type="match status" value="1"/>
</dbReference>
<name>A0A6G1HVA8_9PEZI</name>
<dbReference type="GO" id="GO:0019441">
    <property type="term" value="P:L-tryptophan catabolic process to kynurenine"/>
    <property type="evidence" value="ECO:0007669"/>
    <property type="project" value="InterPro"/>
</dbReference>
<accession>A0A6G1HVA8</accession>
<dbReference type="OrthoDB" id="5396at2759"/>
<organism evidence="2 3">
    <name type="scientific">Trichodelitschia bisporula</name>
    <dbReference type="NCBI Taxonomy" id="703511"/>
    <lineage>
        <taxon>Eukaryota</taxon>
        <taxon>Fungi</taxon>
        <taxon>Dikarya</taxon>
        <taxon>Ascomycota</taxon>
        <taxon>Pezizomycotina</taxon>
        <taxon>Dothideomycetes</taxon>
        <taxon>Dothideomycetes incertae sedis</taxon>
        <taxon>Phaeotrichales</taxon>
        <taxon>Phaeotrichaceae</taxon>
        <taxon>Trichodelitschia</taxon>
    </lineage>
</organism>
<evidence type="ECO:0008006" key="4">
    <source>
        <dbReference type="Google" id="ProtNLM"/>
    </source>
</evidence>
<dbReference type="InterPro" id="IPR007325">
    <property type="entry name" value="KFase/CYL"/>
</dbReference>
<dbReference type="SUPFAM" id="SSF102198">
    <property type="entry name" value="Putative cyclase"/>
    <property type="match status" value="1"/>
</dbReference>
<proteinExistence type="inferred from homology"/>
<dbReference type="InterPro" id="IPR037175">
    <property type="entry name" value="KFase_sf"/>
</dbReference>
<keyword evidence="3" id="KW-1185">Reference proteome</keyword>
<evidence type="ECO:0000313" key="3">
    <source>
        <dbReference type="Proteomes" id="UP000799640"/>
    </source>
</evidence>
<comment type="similarity">
    <text evidence="1">Belongs to the Cyclase 1 superfamily.</text>
</comment>
<dbReference type="PANTHER" id="PTHR34861:SF10">
    <property type="entry name" value="CYCLASE"/>
    <property type="match status" value="1"/>
</dbReference>
<dbReference type="EMBL" id="ML996696">
    <property type="protein sequence ID" value="KAF2399759.1"/>
    <property type="molecule type" value="Genomic_DNA"/>
</dbReference>
<dbReference type="Pfam" id="PF04199">
    <property type="entry name" value="Cyclase"/>
    <property type="match status" value="1"/>
</dbReference>